<dbReference type="AlphaFoldDB" id="A0A1Y1UWW6"/>
<dbReference type="Pfam" id="PF01926">
    <property type="entry name" value="MMR_HSR1"/>
    <property type="match status" value="1"/>
</dbReference>
<dbReference type="CDD" id="cd00882">
    <property type="entry name" value="Ras_like_GTPase"/>
    <property type="match status" value="1"/>
</dbReference>
<comment type="caution">
    <text evidence="2">The sequence shown here is derived from an EMBL/GenBank/DDBJ whole genome shotgun (WGS) entry which is preliminary data.</text>
</comment>
<evidence type="ECO:0000313" key="2">
    <source>
        <dbReference type="EMBL" id="ORX42617.1"/>
    </source>
</evidence>
<dbReference type="GO" id="GO:0005525">
    <property type="term" value="F:GTP binding"/>
    <property type="evidence" value="ECO:0007669"/>
    <property type="project" value="InterPro"/>
</dbReference>
<dbReference type="Proteomes" id="UP000193719">
    <property type="component" value="Unassembled WGS sequence"/>
</dbReference>
<organism evidence="2 3">
    <name type="scientific">Piromyces finnis</name>
    <dbReference type="NCBI Taxonomy" id="1754191"/>
    <lineage>
        <taxon>Eukaryota</taxon>
        <taxon>Fungi</taxon>
        <taxon>Fungi incertae sedis</taxon>
        <taxon>Chytridiomycota</taxon>
        <taxon>Chytridiomycota incertae sedis</taxon>
        <taxon>Neocallimastigomycetes</taxon>
        <taxon>Neocallimastigales</taxon>
        <taxon>Neocallimastigaceae</taxon>
        <taxon>Piromyces</taxon>
    </lineage>
</organism>
<dbReference type="SUPFAM" id="SSF52540">
    <property type="entry name" value="P-loop containing nucleoside triphosphate hydrolases"/>
    <property type="match status" value="1"/>
</dbReference>
<dbReference type="EMBL" id="MCFH01000062">
    <property type="protein sequence ID" value="ORX42617.1"/>
    <property type="molecule type" value="Genomic_DNA"/>
</dbReference>
<protein>
    <recommendedName>
        <fullName evidence="1">G domain-containing protein</fullName>
    </recommendedName>
</protein>
<proteinExistence type="predicted"/>
<sequence length="562" mass="64921">MEEKDNIIENKFEKINILVVGKTGVGKSTLINAVLNKDLAQTGIGSPITEYIINYTIENKLYSLYDTKGVTIQSYDEVIENIKNFLNERNVTIIDKNMNIHIAWVCISEGSGRVEDIEIDLVNMLSKYVPVIVVITKSLFNQDFLKEIEKICTNAKKFVDVNSIETTLEDGYKIKPKNITKLTNYTNEILGIPIDNNDNYVTFHSEFIDNKNEKKECNIKLPISNEILLNKSVNIEDIIRKISYYTISLATALSLDSNTKIKNYINKIKIDFIITILQAFIEESIKPNKDFIDKIKNIFLLGEIQLNTSTIDLSNNNFEIMKYILKRIISTIKLRNKEECLSNIKKEKIGEISSETEDKKTNIEKTLKTAINFFIICYNILSIICKMINKSDINCKSILKKDLLLNLVYNNIQNFEDMIDLWCDAESTNEFNNKLKQGFYITDYYTIASLTVLTFIRKESKSHEIMENIKNEMFEDFKELFKLNDGNLLKTVDTIKINNKSDKNNIHKNIKFILNDIPILKKYFKKSVILNNDKNNIVSTINNIGIQICVSRSEMFVNENKL</sequence>
<gene>
    <name evidence="2" type="ORF">BCR36DRAFT_374350</name>
</gene>
<evidence type="ECO:0000259" key="1">
    <source>
        <dbReference type="Pfam" id="PF01926"/>
    </source>
</evidence>
<dbReference type="Gene3D" id="3.40.50.300">
    <property type="entry name" value="P-loop containing nucleotide triphosphate hydrolases"/>
    <property type="match status" value="1"/>
</dbReference>
<dbReference type="OrthoDB" id="391988at2759"/>
<dbReference type="InterPro" id="IPR006073">
    <property type="entry name" value="GTP-bd"/>
</dbReference>
<reference evidence="2 3" key="1">
    <citation type="submission" date="2016-08" db="EMBL/GenBank/DDBJ databases">
        <title>Genomes of anaerobic fungi encode conserved fungal cellulosomes for biomass hydrolysis.</title>
        <authorList>
            <consortium name="DOE Joint Genome Institute"/>
            <person name="Haitjema C.H."/>
            <person name="Gilmore S.P."/>
            <person name="Henske J.K."/>
            <person name="Solomon K.V."/>
            <person name="De Groot R."/>
            <person name="Kuo A."/>
            <person name="Mondo S.J."/>
            <person name="Salamov A.A."/>
            <person name="Labutti K."/>
            <person name="Zhao Z."/>
            <person name="Chiniquy J."/>
            <person name="Barry K."/>
            <person name="Brewer H.M."/>
            <person name="Purvine S.O."/>
            <person name="Wright A.T."/>
            <person name="Boxma B."/>
            <person name="Van Alen T."/>
            <person name="Hackstein J.H."/>
            <person name="Baker S.E."/>
            <person name="Grigoriev I.V."/>
            <person name="O'Malley M.A."/>
        </authorList>
    </citation>
    <scope>NUCLEOTIDE SEQUENCE [LARGE SCALE GENOMIC DNA]</scope>
    <source>
        <strain evidence="3">finn</strain>
    </source>
</reference>
<feature type="domain" description="G" evidence="1">
    <location>
        <begin position="17"/>
        <end position="137"/>
    </location>
</feature>
<name>A0A1Y1UWW6_9FUNG</name>
<dbReference type="InterPro" id="IPR027417">
    <property type="entry name" value="P-loop_NTPase"/>
</dbReference>
<keyword evidence="3" id="KW-1185">Reference proteome</keyword>
<reference evidence="2 3" key="2">
    <citation type="submission" date="2016-08" db="EMBL/GenBank/DDBJ databases">
        <title>Pervasive Adenine N6-methylation of Active Genes in Fungi.</title>
        <authorList>
            <consortium name="DOE Joint Genome Institute"/>
            <person name="Mondo S.J."/>
            <person name="Dannebaum R.O."/>
            <person name="Kuo R.C."/>
            <person name="Labutti K."/>
            <person name="Haridas S."/>
            <person name="Kuo A."/>
            <person name="Salamov A."/>
            <person name="Ahrendt S.R."/>
            <person name="Lipzen A."/>
            <person name="Sullivan W."/>
            <person name="Andreopoulos W.B."/>
            <person name="Clum A."/>
            <person name="Lindquist E."/>
            <person name="Daum C."/>
            <person name="Ramamoorthy G.K."/>
            <person name="Gryganskyi A."/>
            <person name="Culley D."/>
            <person name="Magnuson J.K."/>
            <person name="James T.Y."/>
            <person name="O'Malley M.A."/>
            <person name="Stajich J.E."/>
            <person name="Spatafora J.W."/>
            <person name="Visel A."/>
            <person name="Grigoriev I.V."/>
        </authorList>
    </citation>
    <scope>NUCLEOTIDE SEQUENCE [LARGE SCALE GENOMIC DNA]</scope>
    <source>
        <strain evidence="3">finn</strain>
    </source>
</reference>
<evidence type="ECO:0000313" key="3">
    <source>
        <dbReference type="Proteomes" id="UP000193719"/>
    </source>
</evidence>
<accession>A0A1Y1UWW6</accession>